<dbReference type="InterPro" id="IPR005019">
    <property type="entry name" value="Adenine_glyco"/>
</dbReference>
<protein>
    <submittedName>
        <fullName evidence="2">DNA-3-methyladenine glycosylase I</fullName>
        <ecNumber evidence="2">3.2.2.20</ecNumber>
    </submittedName>
</protein>
<dbReference type="PANTHER" id="PTHR30037:SF4">
    <property type="entry name" value="DNA-3-METHYLADENINE GLYCOSYLASE I"/>
    <property type="match status" value="1"/>
</dbReference>
<reference evidence="2 3" key="1">
    <citation type="submission" date="2020-08" db="EMBL/GenBank/DDBJ databases">
        <title>Genomic Encyclopedia of Type Strains, Phase IV (KMG-IV): sequencing the most valuable type-strain genomes for metagenomic binning, comparative biology and taxonomic classification.</title>
        <authorList>
            <person name="Goeker M."/>
        </authorList>
    </citation>
    <scope>NUCLEOTIDE SEQUENCE [LARGE SCALE GENOMIC DNA]</scope>
    <source>
        <strain evidence="2 3">DSM 29568</strain>
    </source>
</reference>
<dbReference type="GO" id="GO:0008725">
    <property type="term" value="F:DNA-3-methyladenine glycosylase activity"/>
    <property type="evidence" value="ECO:0007669"/>
    <property type="project" value="UniProtKB-EC"/>
</dbReference>
<dbReference type="GO" id="GO:0046872">
    <property type="term" value="F:metal ion binding"/>
    <property type="evidence" value="ECO:0007669"/>
    <property type="project" value="UniProtKB-KW"/>
</dbReference>
<dbReference type="EMBL" id="JACIFO010000006">
    <property type="protein sequence ID" value="MBB4119402.1"/>
    <property type="molecule type" value="Genomic_DNA"/>
</dbReference>
<feature type="binding site" evidence="1">
    <location>
        <position position="17"/>
    </location>
    <ligand>
        <name>Zn(2+)</name>
        <dbReference type="ChEBI" id="CHEBI:29105"/>
    </ligand>
</feature>
<feature type="binding site" evidence="1">
    <location>
        <position position="175"/>
    </location>
    <ligand>
        <name>Zn(2+)</name>
        <dbReference type="ChEBI" id="CHEBI:29105"/>
    </ligand>
</feature>
<organism evidence="2 3">
    <name type="scientific">Mesonia hippocampi</name>
    <dbReference type="NCBI Taxonomy" id="1628250"/>
    <lineage>
        <taxon>Bacteria</taxon>
        <taxon>Pseudomonadati</taxon>
        <taxon>Bacteroidota</taxon>
        <taxon>Flavobacteriia</taxon>
        <taxon>Flavobacteriales</taxon>
        <taxon>Flavobacteriaceae</taxon>
        <taxon>Mesonia</taxon>
    </lineage>
</organism>
<keyword evidence="3" id="KW-1185">Reference proteome</keyword>
<evidence type="ECO:0000256" key="1">
    <source>
        <dbReference type="PIRSR" id="PIRSR604597-1"/>
    </source>
</evidence>
<dbReference type="PANTHER" id="PTHR30037">
    <property type="entry name" value="DNA-3-METHYLADENINE GLYCOSYLASE 1"/>
    <property type="match status" value="1"/>
</dbReference>
<sequence>MKRCGWCEGDSLYENYHDNEWGVPLYDDKKLFEFLVLESFQAGLSWITVLRKREHFRAAFDDFDATKIANYTENKTKELLKNENIIRHQKKIEATINNAKIFLAIQKEFTSFSNYLWAFVNHTPINSNITDYKKAPNKTPLSNQLCKDLKKRGIKFMGATTTYAFMQATGMVNDHEVSCFKHQKLIKVN</sequence>
<dbReference type="Pfam" id="PF03352">
    <property type="entry name" value="Adenine_glyco"/>
    <property type="match status" value="1"/>
</dbReference>
<keyword evidence="2" id="KW-0326">Glycosidase</keyword>
<dbReference type="Proteomes" id="UP000553034">
    <property type="component" value="Unassembled WGS sequence"/>
</dbReference>
<evidence type="ECO:0000313" key="3">
    <source>
        <dbReference type="Proteomes" id="UP000553034"/>
    </source>
</evidence>
<dbReference type="Gene3D" id="1.10.340.30">
    <property type="entry name" value="Hypothetical protein, domain 2"/>
    <property type="match status" value="1"/>
</dbReference>
<dbReference type="NCBIfam" id="TIGR00624">
    <property type="entry name" value="tag"/>
    <property type="match status" value="1"/>
</dbReference>
<dbReference type="InterPro" id="IPR052891">
    <property type="entry name" value="DNA-3mA_glycosylase"/>
</dbReference>
<dbReference type="GO" id="GO:0006284">
    <property type="term" value="P:base-excision repair"/>
    <property type="evidence" value="ECO:0007669"/>
    <property type="project" value="InterPro"/>
</dbReference>
<dbReference type="RefSeq" id="WP_183477752.1">
    <property type="nucleotide sequence ID" value="NZ_JACIFO010000006.1"/>
</dbReference>
<evidence type="ECO:0000313" key="2">
    <source>
        <dbReference type="EMBL" id="MBB4119402.1"/>
    </source>
</evidence>
<dbReference type="EC" id="3.2.2.20" evidence="2"/>
<keyword evidence="1" id="KW-0862">Zinc</keyword>
<keyword evidence="1" id="KW-0479">Metal-binding</keyword>
<gene>
    <name evidence="2" type="ORF">GGR32_001700</name>
</gene>
<proteinExistence type="predicted"/>
<accession>A0A840EJ64</accession>
<dbReference type="SUPFAM" id="SSF48150">
    <property type="entry name" value="DNA-glycosylase"/>
    <property type="match status" value="1"/>
</dbReference>
<feature type="binding site" evidence="1">
    <location>
        <position position="4"/>
    </location>
    <ligand>
        <name>Zn(2+)</name>
        <dbReference type="ChEBI" id="CHEBI:29105"/>
    </ligand>
</feature>
<dbReference type="AlphaFoldDB" id="A0A840EJ64"/>
<keyword evidence="2" id="KW-0378">Hydrolase</keyword>
<feature type="binding site" evidence="1">
    <location>
        <position position="179"/>
    </location>
    <ligand>
        <name>Zn(2+)</name>
        <dbReference type="ChEBI" id="CHEBI:29105"/>
    </ligand>
</feature>
<comment type="caution">
    <text evidence="2">The sequence shown here is derived from an EMBL/GenBank/DDBJ whole genome shotgun (WGS) entry which is preliminary data.</text>
</comment>
<dbReference type="InterPro" id="IPR004597">
    <property type="entry name" value="Tag"/>
</dbReference>
<dbReference type="InterPro" id="IPR011257">
    <property type="entry name" value="DNA_glycosylase"/>
</dbReference>
<name>A0A840EJ64_9FLAO</name>